<feature type="coiled-coil region" evidence="1">
    <location>
        <begin position="16"/>
        <end position="43"/>
    </location>
</feature>
<dbReference type="Proteomes" id="UP000285780">
    <property type="component" value="Unassembled WGS sequence"/>
</dbReference>
<keyword evidence="2" id="KW-0812">Transmembrane</keyword>
<comment type="caution">
    <text evidence="3">The sequence shown here is derived from an EMBL/GenBank/DDBJ whole genome shotgun (WGS) entry which is preliminary data.</text>
</comment>
<organism evidence="3 4">
    <name type="scientific">Tenacibaculum lutimaris</name>
    <dbReference type="NCBI Taxonomy" id="285258"/>
    <lineage>
        <taxon>Bacteria</taxon>
        <taxon>Pseudomonadati</taxon>
        <taxon>Bacteroidota</taxon>
        <taxon>Flavobacteriia</taxon>
        <taxon>Flavobacteriales</taxon>
        <taxon>Flavobacteriaceae</taxon>
        <taxon>Tenacibaculum</taxon>
    </lineage>
</organism>
<dbReference type="EMBL" id="RAQM01000007">
    <property type="protein sequence ID" value="RKF04490.1"/>
    <property type="molecule type" value="Genomic_DNA"/>
</dbReference>
<proteinExistence type="predicted"/>
<feature type="transmembrane region" description="Helical" evidence="2">
    <location>
        <begin position="220"/>
        <end position="240"/>
    </location>
</feature>
<sequence>MKDITISDTAKGIVSAGKIINNLNRLEERLELSKNQAKNLFKDLDSSSNSILNTEEKFFGGYKTRDLFNLINENHNTDVKTTRIINNLIKNNNENIKDMSKMISSLAMLSGLSFEKLSESTTELEEISNQLKNGVNNSSDNSKNLNRVIISQIERVKEEKRKQERNDYNFGVLNGNLKELQIELNNYSEDTNRKVKELKSLYHSSSEDHFIKIFKRQKKMIYILFFITITSIVLQVYQFLL</sequence>
<keyword evidence="2" id="KW-0472">Membrane</keyword>
<feature type="coiled-coil region" evidence="1">
    <location>
        <begin position="146"/>
        <end position="197"/>
    </location>
</feature>
<keyword evidence="2" id="KW-1133">Transmembrane helix</keyword>
<accession>A0A420E372</accession>
<evidence type="ECO:0000313" key="4">
    <source>
        <dbReference type="Proteomes" id="UP000285780"/>
    </source>
</evidence>
<keyword evidence="4" id="KW-1185">Reference proteome</keyword>
<dbReference type="AlphaFoldDB" id="A0A420E372"/>
<evidence type="ECO:0000256" key="1">
    <source>
        <dbReference type="SAM" id="Coils"/>
    </source>
</evidence>
<gene>
    <name evidence="3" type="ORF">C8N26_1161</name>
</gene>
<keyword evidence="1" id="KW-0175">Coiled coil</keyword>
<protein>
    <submittedName>
        <fullName evidence="3">Uncharacterized protein</fullName>
    </submittedName>
</protein>
<name>A0A420E372_9FLAO</name>
<reference evidence="3 4" key="1">
    <citation type="submission" date="2018-09" db="EMBL/GenBank/DDBJ databases">
        <title>Genomic Encyclopedia of Archaeal and Bacterial Type Strains, Phase II (KMG-II): from individual species to whole genera.</title>
        <authorList>
            <person name="Goeker M."/>
        </authorList>
    </citation>
    <scope>NUCLEOTIDE SEQUENCE [LARGE SCALE GENOMIC DNA]</scope>
    <source>
        <strain evidence="3 4">DSM 16505</strain>
    </source>
</reference>
<evidence type="ECO:0000313" key="3">
    <source>
        <dbReference type="EMBL" id="RKF04490.1"/>
    </source>
</evidence>
<evidence type="ECO:0000256" key="2">
    <source>
        <dbReference type="SAM" id="Phobius"/>
    </source>
</evidence>
<dbReference type="RefSeq" id="WP_120186423.1">
    <property type="nucleotide sequence ID" value="NZ_RAQM01000007.1"/>
</dbReference>